<keyword evidence="11 15" id="KW-0472">Membrane</keyword>
<gene>
    <name evidence="20" type="primary">mrpA</name>
    <name evidence="20" type="ORF">GCM10007362_30180</name>
</gene>
<feature type="transmembrane region" description="Helical" evidence="15">
    <location>
        <begin position="302"/>
        <end position="326"/>
    </location>
</feature>
<keyword evidence="12" id="KW-0739">Sodium transport</keyword>
<dbReference type="EMBL" id="BMDD01000003">
    <property type="protein sequence ID" value="GGH81005.1"/>
    <property type="molecule type" value="Genomic_DNA"/>
</dbReference>
<evidence type="ECO:0000256" key="9">
    <source>
        <dbReference type="ARBA" id="ARBA00023053"/>
    </source>
</evidence>
<name>A0ABQ1ZYF1_9BACL</name>
<evidence type="ECO:0000256" key="3">
    <source>
        <dbReference type="ARBA" id="ARBA00022448"/>
    </source>
</evidence>
<evidence type="ECO:0000259" key="18">
    <source>
        <dbReference type="Pfam" id="PF13244"/>
    </source>
</evidence>
<feature type="transmembrane region" description="Helical" evidence="15">
    <location>
        <begin position="383"/>
        <end position="405"/>
    </location>
</feature>
<feature type="compositionally biased region" description="Acidic residues" evidence="14">
    <location>
        <begin position="859"/>
        <end position="880"/>
    </location>
</feature>
<dbReference type="InterPro" id="IPR005663">
    <property type="entry name" value="MrpA/MnhA1/PhaAB"/>
</dbReference>
<dbReference type="InterPro" id="IPR050616">
    <property type="entry name" value="CPA3_Na-H_Antiporter_A"/>
</dbReference>
<evidence type="ECO:0000259" key="16">
    <source>
        <dbReference type="Pfam" id="PF00361"/>
    </source>
</evidence>
<keyword evidence="21" id="KW-1185">Reference proteome</keyword>
<keyword evidence="6 13" id="KW-0812">Transmembrane</keyword>
<feature type="transmembrane region" description="Helical" evidence="15">
    <location>
        <begin position="243"/>
        <end position="261"/>
    </location>
</feature>
<feature type="transmembrane region" description="Helical" evidence="15">
    <location>
        <begin position="773"/>
        <end position="791"/>
    </location>
</feature>
<evidence type="ECO:0000313" key="20">
    <source>
        <dbReference type="EMBL" id="GGH81005.1"/>
    </source>
</evidence>
<dbReference type="PANTHER" id="PTHR43373">
    <property type="entry name" value="NA(+)/H(+) ANTIPORTER SUBUNIT"/>
    <property type="match status" value="1"/>
</dbReference>
<feature type="transmembrane region" description="Helical" evidence="15">
    <location>
        <begin position="81"/>
        <end position="100"/>
    </location>
</feature>
<evidence type="ECO:0000259" key="19">
    <source>
        <dbReference type="Pfam" id="PF20501"/>
    </source>
</evidence>
<evidence type="ECO:0000256" key="11">
    <source>
        <dbReference type="ARBA" id="ARBA00023136"/>
    </source>
</evidence>
<evidence type="ECO:0000256" key="7">
    <source>
        <dbReference type="ARBA" id="ARBA00022781"/>
    </source>
</evidence>
<feature type="domain" description="NADH-Ubiquinone oxidoreductase (complex I) chain 5 N-terminal" evidence="17">
    <location>
        <begin position="65"/>
        <end position="113"/>
    </location>
</feature>
<evidence type="ECO:0000256" key="2">
    <source>
        <dbReference type="ARBA" id="ARBA00008483"/>
    </source>
</evidence>
<evidence type="ECO:0000256" key="4">
    <source>
        <dbReference type="ARBA" id="ARBA00022449"/>
    </source>
</evidence>
<dbReference type="Proteomes" id="UP000605427">
    <property type="component" value="Unassembled WGS sequence"/>
</dbReference>
<feature type="domain" description="MrpA C-terminal/MbhD" evidence="18">
    <location>
        <begin position="638"/>
        <end position="702"/>
    </location>
</feature>
<dbReference type="Pfam" id="PF13244">
    <property type="entry name" value="MbhD"/>
    <property type="match status" value="1"/>
</dbReference>
<feature type="transmembrane region" description="Helical" evidence="15">
    <location>
        <begin position="135"/>
        <end position="152"/>
    </location>
</feature>
<evidence type="ECO:0000259" key="17">
    <source>
        <dbReference type="Pfam" id="PF00662"/>
    </source>
</evidence>
<feature type="transmembrane region" description="Helical" evidence="15">
    <location>
        <begin position="596"/>
        <end position="616"/>
    </location>
</feature>
<feature type="transmembrane region" description="Helical" evidence="15">
    <location>
        <begin position="712"/>
        <end position="735"/>
    </location>
</feature>
<feature type="transmembrane region" description="Helical" evidence="15">
    <location>
        <begin position="473"/>
        <end position="501"/>
    </location>
</feature>
<comment type="subcellular location">
    <subcellularLocation>
        <location evidence="1">Cell membrane</location>
        <topology evidence="1">Multi-pass membrane protein</topology>
    </subcellularLocation>
    <subcellularLocation>
        <location evidence="13">Membrane</location>
        <topology evidence="13">Multi-pass membrane protein</topology>
    </subcellularLocation>
</comment>
<evidence type="ECO:0000256" key="1">
    <source>
        <dbReference type="ARBA" id="ARBA00004651"/>
    </source>
</evidence>
<proteinExistence type="inferred from homology"/>
<keyword evidence="3" id="KW-0813">Transport</keyword>
<feature type="transmembrane region" description="Helical" evidence="15">
    <location>
        <begin position="273"/>
        <end position="290"/>
    </location>
</feature>
<dbReference type="Pfam" id="PF00361">
    <property type="entry name" value="Proton_antipo_M"/>
    <property type="match status" value="1"/>
</dbReference>
<dbReference type="InterPro" id="IPR046806">
    <property type="entry name" value="MrpA_C/MbhE"/>
</dbReference>
<feature type="compositionally biased region" description="Basic and acidic residues" evidence="14">
    <location>
        <begin position="846"/>
        <end position="858"/>
    </location>
</feature>
<feature type="transmembrane region" description="Helical" evidence="15">
    <location>
        <begin position="655"/>
        <end position="673"/>
    </location>
</feature>
<feature type="domain" description="NADH:quinone oxidoreductase/Mrp antiporter transmembrane" evidence="16">
    <location>
        <begin position="129"/>
        <end position="416"/>
    </location>
</feature>
<sequence length="892" mass="98116">MSLLHLLTLSPFLLAVLLPFLGKAVPRLHKGWFAAALSAFVFAMLLGYLADVGDGSPIVESFDWIPSLGISFTVYLDGLSLLFALMITGMGVLVALYSIAYMNAAKESLTRFYVFLLVFMGAMLGLVLSDNLLTLYGFWELTSITSFLLIGYKNEKHRSRYGALKSLLITMAGGLGLLSGFILLYVMSGTYRIRELFEAGAPLMSHPLFLPAMVLILLGAFTKSAQYPFHIWLPDAMEAPTPVSAYLHSATMVKAGLYLVARMSPIFAGTAEWFWIVSLGGLITLLYGSVASLKQTDLKGILAYSTISQLGLIMSLLGLSSLAGIFDGEEQLLYAAAGTAAMFHLLNHAVFKGALFMAAGIIDHETGTRDIRKLGGLAQVMPVTFTISLFGAFSMAGIPPFGGFISKEMFLDSVIEPLHAGVFGLSTWAALFPIVAWIASVFTFVYSVLFVFRTFLGPRKKPLMNKKIHEAPFLMVLPPALLALSALVLGLFPGTVAYSLIRPAAEAMMPIVTASGERLPMDIKLWHGFTPALWMTIAVVAVGILLALTVRRWMKLYAFIPRRVSINRFYDISLRFFEHITVRVTSLYMNGSSRSYVKYILGFMMLVLGFILYSSTDISYRVGAYAQIAPYEWVILLGLAAAAIAVPFAKSRPVAIILTGSVGYLMTLMFVFLRAPDLALTQMVVESISVTLYLLCFYHLPKLRTERRAVRFRLPNFLVAIAVGVLMTLVALAVLGTNPFDPVSDYYVRESYESAGGKNIVNVILVDFRGFDTMLEIMVLGVAALGIYNMIKLRRKATDVGSRHVSHEDDESDDVADRFRKNQYGHDGPIEVSRKKEPWINCVSDLNDKAPDKEKNADSDFETELEPDSDPDLSDPDSETDESRKKGGDLDA</sequence>
<dbReference type="InterPro" id="IPR001750">
    <property type="entry name" value="ND/Mrp_TM"/>
</dbReference>
<feature type="transmembrane region" description="Helical" evidence="15">
    <location>
        <begin position="112"/>
        <end position="129"/>
    </location>
</feature>
<feature type="region of interest" description="Disordered" evidence="14">
    <location>
        <begin position="801"/>
        <end position="831"/>
    </location>
</feature>
<feature type="region of interest" description="Disordered" evidence="14">
    <location>
        <begin position="843"/>
        <end position="892"/>
    </location>
</feature>
<dbReference type="NCBIfam" id="NF009285">
    <property type="entry name" value="PRK12645.1"/>
    <property type="match status" value="1"/>
</dbReference>
<feature type="transmembrane region" description="Helical" evidence="15">
    <location>
        <begin position="199"/>
        <end position="222"/>
    </location>
</feature>
<feature type="compositionally biased region" description="Basic and acidic residues" evidence="14">
    <location>
        <begin position="881"/>
        <end position="892"/>
    </location>
</feature>
<keyword evidence="9" id="KW-0915">Sodium</keyword>
<evidence type="ECO:0000313" key="21">
    <source>
        <dbReference type="Proteomes" id="UP000605427"/>
    </source>
</evidence>
<keyword evidence="10" id="KW-0406">Ion transport</keyword>
<keyword evidence="7" id="KW-0375">Hydrogen ion transport</keyword>
<keyword evidence="4" id="KW-0050">Antiport</keyword>
<keyword evidence="8 15" id="KW-1133">Transmembrane helix</keyword>
<dbReference type="InterPro" id="IPR001516">
    <property type="entry name" value="Proton_antipo_N"/>
</dbReference>
<keyword evidence="5" id="KW-1003">Cell membrane</keyword>
<evidence type="ECO:0000256" key="5">
    <source>
        <dbReference type="ARBA" id="ARBA00022475"/>
    </source>
</evidence>
<feature type="transmembrane region" description="Helical" evidence="15">
    <location>
        <begin position="164"/>
        <end position="187"/>
    </location>
</feature>
<evidence type="ECO:0000256" key="14">
    <source>
        <dbReference type="SAM" id="MobiDB-lite"/>
    </source>
</evidence>
<feature type="transmembrane region" description="Helical" evidence="15">
    <location>
        <begin position="679"/>
        <end position="700"/>
    </location>
</feature>
<dbReference type="RefSeq" id="WP_172244920.1">
    <property type="nucleotide sequence ID" value="NZ_CBCSIZ010000002.1"/>
</dbReference>
<dbReference type="PRINTS" id="PR01434">
    <property type="entry name" value="NADHDHGNASE5"/>
</dbReference>
<feature type="domain" description="MrpA C-terminal/MbhE" evidence="19">
    <location>
        <begin position="713"/>
        <end position="799"/>
    </location>
</feature>
<dbReference type="PANTHER" id="PTHR43373:SF1">
    <property type="entry name" value="NA(+)_H(+) ANTIPORTER SUBUNIT A"/>
    <property type="match status" value="1"/>
</dbReference>
<dbReference type="InterPro" id="IPR025383">
    <property type="entry name" value="MrpA_C/MbhD"/>
</dbReference>
<dbReference type="Pfam" id="PF20501">
    <property type="entry name" value="MbhE"/>
    <property type="match status" value="1"/>
</dbReference>
<feature type="transmembrane region" description="Helical" evidence="15">
    <location>
        <begin position="32"/>
        <end position="50"/>
    </location>
</feature>
<reference evidence="21" key="1">
    <citation type="journal article" date="2019" name="Int. J. Syst. Evol. Microbiol.">
        <title>The Global Catalogue of Microorganisms (GCM) 10K type strain sequencing project: providing services to taxonomists for standard genome sequencing and annotation.</title>
        <authorList>
            <consortium name="The Broad Institute Genomics Platform"/>
            <consortium name="The Broad Institute Genome Sequencing Center for Infectious Disease"/>
            <person name="Wu L."/>
            <person name="Ma J."/>
        </authorList>
    </citation>
    <scope>NUCLEOTIDE SEQUENCE [LARGE SCALE GENOMIC DNA]</scope>
    <source>
        <strain evidence="21">CCM 8702</strain>
    </source>
</reference>
<feature type="transmembrane region" description="Helical" evidence="15">
    <location>
        <begin position="332"/>
        <end position="362"/>
    </location>
</feature>
<dbReference type="NCBIfam" id="TIGR00940">
    <property type="entry name" value="2a6301s01"/>
    <property type="match status" value="1"/>
</dbReference>
<comment type="similarity">
    <text evidence="2">Belongs to the CPA3 antiporters (TC 2.A.63) subunit A family.</text>
</comment>
<feature type="transmembrane region" description="Helical" evidence="15">
    <location>
        <begin position="628"/>
        <end position="648"/>
    </location>
</feature>
<evidence type="ECO:0000256" key="12">
    <source>
        <dbReference type="ARBA" id="ARBA00023201"/>
    </source>
</evidence>
<evidence type="ECO:0000256" key="8">
    <source>
        <dbReference type="ARBA" id="ARBA00022989"/>
    </source>
</evidence>
<evidence type="ECO:0000256" key="15">
    <source>
        <dbReference type="SAM" id="Phobius"/>
    </source>
</evidence>
<feature type="transmembrane region" description="Helical" evidence="15">
    <location>
        <begin position="425"/>
        <end position="452"/>
    </location>
</feature>
<evidence type="ECO:0000256" key="6">
    <source>
        <dbReference type="ARBA" id="ARBA00022692"/>
    </source>
</evidence>
<accession>A0ABQ1ZYF1</accession>
<comment type="caution">
    <text evidence="20">The sequence shown here is derived from an EMBL/GenBank/DDBJ whole genome shotgun (WGS) entry which is preliminary data.</text>
</comment>
<evidence type="ECO:0000256" key="10">
    <source>
        <dbReference type="ARBA" id="ARBA00023065"/>
    </source>
</evidence>
<organism evidence="20 21">
    <name type="scientific">Saccharibacillus endophyticus</name>
    <dbReference type="NCBI Taxonomy" id="2060666"/>
    <lineage>
        <taxon>Bacteria</taxon>
        <taxon>Bacillati</taxon>
        <taxon>Bacillota</taxon>
        <taxon>Bacilli</taxon>
        <taxon>Bacillales</taxon>
        <taxon>Paenibacillaceae</taxon>
        <taxon>Saccharibacillus</taxon>
    </lineage>
</organism>
<protein>
    <submittedName>
        <fullName evidence="20">Na(+)/H(+) antiporter subunit A</fullName>
    </submittedName>
</protein>
<feature type="transmembrane region" description="Helical" evidence="15">
    <location>
        <begin position="532"/>
        <end position="550"/>
    </location>
</feature>
<dbReference type="Pfam" id="PF00662">
    <property type="entry name" value="Proton_antipo_N"/>
    <property type="match status" value="1"/>
</dbReference>
<evidence type="ECO:0000256" key="13">
    <source>
        <dbReference type="RuleBase" id="RU000320"/>
    </source>
</evidence>
<dbReference type="PRINTS" id="PR01435">
    <property type="entry name" value="NPOXDRDTASE5"/>
</dbReference>